<protein>
    <recommendedName>
        <fullName evidence="1">Rab-GAP TBC domain-containing protein</fullName>
    </recommendedName>
</protein>
<evidence type="ECO:0000313" key="3">
    <source>
        <dbReference type="Proteomes" id="UP001162156"/>
    </source>
</evidence>
<dbReference type="EMBL" id="JANEYF010005516">
    <property type="protein sequence ID" value="KAJ8927845.1"/>
    <property type="molecule type" value="Genomic_DNA"/>
</dbReference>
<dbReference type="SUPFAM" id="SSF47923">
    <property type="entry name" value="Ypt/Rab-GAP domain of gyp1p"/>
    <property type="match status" value="1"/>
</dbReference>
<dbReference type="Proteomes" id="UP001162156">
    <property type="component" value="Unassembled WGS sequence"/>
</dbReference>
<gene>
    <name evidence="2" type="ORF">NQ314_019647</name>
</gene>
<organism evidence="2 3">
    <name type="scientific">Rhamnusium bicolor</name>
    <dbReference type="NCBI Taxonomy" id="1586634"/>
    <lineage>
        <taxon>Eukaryota</taxon>
        <taxon>Metazoa</taxon>
        <taxon>Ecdysozoa</taxon>
        <taxon>Arthropoda</taxon>
        <taxon>Hexapoda</taxon>
        <taxon>Insecta</taxon>
        <taxon>Pterygota</taxon>
        <taxon>Neoptera</taxon>
        <taxon>Endopterygota</taxon>
        <taxon>Coleoptera</taxon>
        <taxon>Polyphaga</taxon>
        <taxon>Cucujiformia</taxon>
        <taxon>Chrysomeloidea</taxon>
        <taxon>Cerambycidae</taxon>
        <taxon>Lepturinae</taxon>
        <taxon>Rhagiini</taxon>
        <taxon>Rhamnusium</taxon>
    </lineage>
</organism>
<feature type="domain" description="Rab-GAP TBC" evidence="1">
    <location>
        <begin position="43"/>
        <end position="83"/>
    </location>
</feature>
<proteinExistence type="predicted"/>
<accession>A0AAV8WNU8</accession>
<dbReference type="AlphaFoldDB" id="A0AAV8WNU8"/>
<dbReference type="InterPro" id="IPR035969">
    <property type="entry name" value="Rab-GAP_TBC_sf"/>
</dbReference>
<evidence type="ECO:0000259" key="1">
    <source>
        <dbReference type="PROSITE" id="PS50086"/>
    </source>
</evidence>
<dbReference type="PROSITE" id="PS50086">
    <property type="entry name" value="TBC_RABGAP"/>
    <property type="match status" value="1"/>
</dbReference>
<dbReference type="InterPro" id="IPR000195">
    <property type="entry name" value="Rab-GAP-TBC_dom"/>
</dbReference>
<keyword evidence="3" id="KW-1185">Reference proteome</keyword>
<reference evidence="2" key="1">
    <citation type="journal article" date="2023" name="Insect Mol. Biol.">
        <title>Genome sequencing provides insights into the evolution of gene families encoding plant cell wall-degrading enzymes in longhorned beetles.</title>
        <authorList>
            <person name="Shin N.R."/>
            <person name="Okamura Y."/>
            <person name="Kirsch R."/>
            <person name="Pauchet Y."/>
        </authorList>
    </citation>
    <scope>NUCLEOTIDE SEQUENCE</scope>
    <source>
        <strain evidence="2">RBIC_L_NR</strain>
    </source>
</reference>
<name>A0AAV8WNU8_9CUCU</name>
<comment type="caution">
    <text evidence="2">The sequence shown here is derived from an EMBL/GenBank/DDBJ whole genome shotgun (WGS) entry which is preliminary data.</text>
</comment>
<evidence type="ECO:0000313" key="2">
    <source>
        <dbReference type="EMBL" id="KAJ8927845.1"/>
    </source>
</evidence>
<sequence>MLELHPEEGQVPKLTEEVFRSLFNECGQLEDDLTLRKYVFFSGMDRNIRKEVWPFLLHVYPYQSTYDERIQIAEIRKQVSCAY</sequence>